<dbReference type="InterPro" id="IPR046347">
    <property type="entry name" value="bZIP_sf"/>
</dbReference>
<dbReference type="PROSITE" id="PS00036">
    <property type="entry name" value="BZIP_BASIC"/>
    <property type="match status" value="1"/>
</dbReference>
<reference evidence="3" key="2">
    <citation type="submission" date="2020-11" db="EMBL/GenBank/DDBJ databases">
        <authorList>
            <person name="Cecchin M."/>
            <person name="Marcolungo L."/>
            <person name="Rossato M."/>
            <person name="Girolomoni L."/>
            <person name="Cosentino E."/>
            <person name="Cuine S."/>
            <person name="Li-Beisson Y."/>
            <person name="Delledonne M."/>
            <person name="Ballottari M."/>
        </authorList>
    </citation>
    <scope>NUCLEOTIDE SEQUENCE</scope>
    <source>
        <strain evidence="3">211/11P</strain>
        <tissue evidence="3">Whole cell</tissue>
    </source>
</reference>
<reference evidence="3" key="1">
    <citation type="journal article" date="2019" name="Plant J.">
        <title>Chlorella vulgaris genome assembly and annotation reveals the molecular basis for metabolic acclimation to high light conditions.</title>
        <authorList>
            <person name="Cecchin M."/>
            <person name="Marcolungo L."/>
            <person name="Rossato M."/>
            <person name="Girolomoni L."/>
            <person name="Cosentino E."/>
            <person name="Cuine S."/>
            <person name="Li-Beisson Y."/>
            <person name="Delledonne M."/>
            <person name="Ballottari M."/>
        </authorList>
    </citation>
    <scope>NUCLEOTIDE SEQUENCE</scope>
    <source>
        <strain evidence="3">211/11P</strain>
    </source>
</reference>
<gene>
    <name evidence="3" type="ORF">D9Q98_000948</name>
</gene>
<dbReference type="SMART" id="SM00338">
    <property type="entry name" value="BRLZ"/>
    <property type="match status" value="1"/>
</dbReference>
<dbReference type="EMBL" id="SIDB01000001">
    <property type="protein sequence ID" value="KAI3438520.1"/>
    <property type="molecule type" value="Genomic_DNA"/>
</dbReference>
<dbReference type="OrthoDB" id="10586018at2759"/>
<evidence type="ECO:0000259" key="2">
    <source>
        <dbReference type="PROSITE" id="PS00036"/>
    </source>
</evidence>
<evidence type="ECO:0000313" key="4">
    <source>
        <dbReference type="Proteomes" id="UP001055712"/>
    </source>
</evidence>
<dbReference type="Proteomes" id="UP001055712">
    <property type="component" value="Unassembled WGS sequence"/>
</dbReference>
<name>A0A9D4Z236_CHLVU</name>
<dbReference type="InterPro" id="IPR004827">
    <property type="entry name" value="bZIP"/>
</dbReference>
<protein>
    <recommendedName>
        <fullName evidence="2">BZIP domain-containing protein</fullName>
    </recommendedName>
</protein>
<organism evidence="3 4">
    <name type="scientific">Chlorella vulgaris</name>
    <name type="common">Green alga</name>
    <dbReference type="NCBI Taxonomy" id="3077"/>
    <lineage>
        <taxon>Eukaryota</taxon>
        <taxon>Viridiplantae</taxon>
        <taxon>Chlorophyta</taxon>
        <taxon>core chlorophytes</taxon>
        <taxon>Trebouxiophyceae</taxon>
        <taxon>Chlorellales</taxon>
        <taxon>Chlorellaceae</taxon>
        <taxon>Chlorella clade</taxon>
        <taxon>Chlorella</taxon>
    </lineage>
</organism>
<feature type="compositionally biased region" description="Low complexity" evidence="1">
    <location>
        <begin position="105"/>
        <end position="114"/>
    </location>
</feature>
<accession>A0A9D4Z236</accession>
<feature type="compositionally biased region" description="Low complexity" evidence="1">
    <location>
        <begin position="210"/>
        <end position="222"/>
    </location>
</feature>
<dbReference type="CDD" id="cd14686">
    <property type="entry name" value="bZIP"/>
    <property type="match status" value="1"/>
</dbReference>
<proteinExistence type="predicted"/>
<dbReference type="AlphaFoldDB" id="A0A9D4Z236"/>
<feature type="compositionally biased region" description="Low complexity" evidence="1">
    <location>
        <begin position="35"/>
        <end position="44"/>
    </location>
</feature>
<feature type="region of interest" description="Disordered" evidence="1">
    <location>
        <begin position="1"/>
        <end position="20"/>
    </location>
</feature>
<keyword evidence="4" id="KW-1185">Reference proteome</keyword>
<feature type="region of interest" description="Disordered" evidence="1">
    <location>
        <begin position="35"/>
        <end position="123"/>
    </location>
</feature>
<evidence type="ECO:0000313" key="3">
    <source>
        <dbReference type="EMBL" id="KAI3438520.1"/>
    </source>
</evidence>
<dbReference type="SUPFAM" id="SSF57959">
    <property type="entry name" value="Leucine zipper domain"/>
    <property type="match status" value="1"/>
</dbReference>
<feature type="compositionally biased region" description="Low complexity" evidence="1">
    <location>
        <begin position="191"/>
        <end position="202"/>
    </location>
</feature>
<feature type="domain" description="BZIP" evidence="2">
    <location>
        <begin position="104"/>
        <end position="119"/>
    </location>
</feature>
<dbReference type="GO" id="GO:0003700">
    <property type="term" value="F:DNA-binding transcription factor activity"/>
    <property type="evidence" value="ECO:0007669"/>
    <property type="project" value="InterPro"/>
</dbReference>
<evidence type="ECO:0000256" key="1">
    <source>
        <dbReference type="SAM" id="MobiDB-lite"/>
    </source>
</evidence>
<sequence length="498" mass="52032">MAGEEQRAALAASSQQPEHAAAAVLLAAAAAANGGASVSSGSGLRSEAEDMAEGGAQRLMRGGRRLSGGSISTMDPSDWQGELQGGNDDSGDLAVGARGRRNPRQQEQNKQAQQRYRAKRKAQFEDLQRKVQLLSDEAATAQHQREENQALRSELAQLKALLHAGSATPGAPGDGLLAALPAAASPMSHSQQQQQQQQQQRQRQPDNDLQDQQAAGSIAAAPKPTAAAGSLAPATLADLPGLSTAVAAVSAPALAAPATPRLQLTGQQVLAALNMYYQDLQAFAASVQLEAMPPDGTGLGAEVLQSLGQLVHAGIELVKMVLQVKGPDAAALLTAGASCLGPDGTSPADSPQQWQVVALRVALSPAQRAALADWRRRFLQKIDDCYGRRLLHKAQLTQLPGTSLGSQPQQWVEALLLQAAEGVGFSACALACAQLEGVVAALADNLREERATACAMMTELLDCILTRVQAARFLLASHPFCWNGLSFSHAVAAMHPQD</sequence>
<feature type="region of interest" description="Disordered" evidence="1">
    <location>
        <begin position="183"/>
        <end position="222"/>
    </location>
</feature>
<comment type="caution">
    <text evidence="3">The sequence shown here is derived from an EMBL/GenBank/DDBJ whole genome shotgun (WGS) entry which is preliminary data.</text>
</comment>